<evidence type="ECO:0000313" key="5">
    <source>
        <dbReference type="Proteomes" id="UP000679126"/>
    </source>
</evidence>
<evidence type="ECO:0000256" key="2">
    <source>
        <dbReference type="PROSITE-ProRule" id="PRU00169"/>
    </source>
</evidence>
<dbReference type="PANTHER" id="PTHR44591:SF3">
    <property type="entry name" value="RESPONSE REGULATORY DOMAIN-CONTAINING PROTEIN"/>
    <property type="match status" value="1"/>
</dbReference>
<dbReference type="InterPro" id="IPR001789">
    <property type="entry name" value="Sig_transdc_resp-reg_receiver"/>
</dbReference>
<gene>
    <name evidence="4" type="ORF">J7I43_05360</name>
</gene>
<dbReference type="InterPro" id="IPR011006">
    <property type="entry name" value="CheY-like_superfamily"/>
</dbReference>
<dbReference type="RefSeq" id="WP_209144005.1">
    <property type="nucleotide sequence ID" value="NZ_JAGHKP010000001.1"/>
</dbReference>
<dbReference type="PROSITE" id="PS50110">
    <property type="entry name" value="RESPONSE_REGULATORY"/>
    <property type="match status" value="1"/>
</dbReference>
<evidence type="ECO:0000256" key="1">
    <source>
        <dbReference type="ARBA" id="ARBA00022553"/>
    </source>
</evidence>
<dbReference type="SUPFAM" id="SSF52172">
    <property type="entry name" value="CheY-like"/>
    <property type="match status" value="1"/>
</dbReference>
<dbReference type="SMART" id="SM00448">
    <property type="entry name" value="REC"/>
    <property type="match status" value="1"/>
</dbReference>
<keyword evidence="1" id="KW-0597">Phosphoprotein</keyword>
<feature type="domain" description="Response regulatory" evidence="3">
    <location>
        <begin position="4"/>
        <end position="117"/>
    </location>
</feature>
<accession>A0ABS3YAC8</accession>
<keyword evidence="5" id="KW-1185">Reference proteome</keyword>
<organism evidence="4 5">
    <name type="scientific">Chitinophaga chungangae</name>
    <dbReference type="NCBI Taxonomy" id="2821488"/>
    <lineage>
        <taxon>Bacteria</taxon>
        <taxon>Pseudomonadati</taxon>
        <taxon>Bacteroidota</taxon>
        <taxon>Chitinophagia</taxon>
        <taxon>Chitinophagales</taxon>
        <taxon>Chitinophagaceae</taxon>
        <taxon>Chitinophaga</taxon>
    </lineage>
</organism>
<comment type="caution">
    <text evidence="2">Lacks conserved residue(s) required for the propagation of feature annotation.</text>
</comment>
<dbReference type="Proteomes" id="UP000679126">
    <property type="component" value="Unassembled WGS sequence"/>
</dbReference>
<dbReference type="CDD" id="cd00156">
    <property type="entry name" value="REC"/>
    <property type="match status" value="1"/>
</dbReference>
<dbReference type="PANTHER" id="PTHR44591">
    <property type="entry name" value="STRESS RESPONSE REGULATOR PROTEIN 1"/>
    <property type="match status" value="1"/>
</dbReference>
<name>A0ABS3YAC8_9BACT</name>
<dbReference type="InterPro" id="IPR050595">
    <property type="entry name" value="Bact_response_regulator"/>
</dbReference>
<dbReference type="Gene3D" id="3.40.50.2300">
    <property type="match status" value="1"/>
</dbReference>
<reference evidence="5" key="1">
    <citation type="submission" date="2021-03" db="EMBL/GenBank/DDBJ databases">
        <title>Assistant Professor.</title>
        <authorList>
            <person name="Huq M.A."/>
        </authorList>
    </citation>
    <scope>NUCLEOTIDE SEQUENCE [LARGE SCALE GENOMIC DNA]</scope>
    <source>
        <strain evidence="5">MAH-28</strain>
    </source>
</reference>
<dbReference type="EMBL" id="JAGHKP010000001">
    <property type="protein sequence ID" value="MBO9151624.1"/>
    <property type="molecule type" value="Genomic_DNA"/>
</dbReference>
<evidence type="ECO:0000313" key="4">
    <source>
        <dbReference type="EMBL" id="MBO9151624.1"/>
    </source>
</evidence>
<comment type="caution">
    <text evidence="4">The sequence shown here is derived from an EMBL/GenBank/DDBJ whole genome shotgun (WGS) entry which is preliminary data.</text>
</comment>
<dbReference type="Pfam" id="PF00072">
    <property type="entry name" value="Response_reg"/>
    <property type="match status" value="1"/>
</dbReference>
<protein>
    <submittedName>
        <fullName evidence="4">Response regulator</fullName>
    </submittedName>
</protein>
<evidence type="ECO:0000259" key="3">
    <source>
        <dbReference type="PROSITE" id="PS50110"/>
    </source>
</evidence>
<sequence length="118" mass="13151">MNKTILIIERNIESVQVYQRLLGQHGYTVELVTTDVQLLRYDFGKPDLFVVNSQFLTMDAIEICQHLKRSETLKEVPVVIVSGVPGMETAAMRCGAAAFVEKPVMSGKLLATINEVLQ</sequence>
<proteinExistence type="predicted"/>